<name>A0A836MNI0_9NEIS</name>
<organism evidence="2 3">
    <name type="scientific">Snodgrassella communis</name>
    <dbReference type="NCBI Taxonomy" id="2946699"/>
    <lineage>
        <taxon>Bacteria</taxon>
        <taxon>Pseudomonadati</taxon>
        <taxon>Pseudomonadota</taxon>
        <taxon>Betaproteobacteria</taxon>
        <taxon>Neisseriales</taxon>
        <taxon>Neisseriaceae</taxon>
        <taxon>Snodgrassella</taxon>
    </lineage>
</organism>
<dbReference type="Proteomes" id="UP000027170">
    <property type="component" value="Unassembled WGS sequence"/>
</dbReference>
<gene>
    <name evidence="2" type="ORF">SALWKB29_2154</name>
</gene>
<evidence type="ECO:0000313" key="3">
    <source>
        <dbReference type="Proteomes" id="UP000027170"/>
    </source>
</evidence>
<keyword evidence="3" id="KW-1185">Reference proteome</keyword>
<sequence>MTVLTLAWAEDCCGRLLATGLSGLLPAPRSVAVALFLFVRLRGFGAGYVCFFTGEYHH</sequence>
<protein>
    <submittedName>
        <fullName evidence="2">Uncharacterized protein</fullName>
    </submittedName>
</protein>
<dbReference type="AlphaFoldDB" id="A0A836MNI0"/>
<feature type="transmembrane region" description="Helical" evidence="1">
    <location>
        <begin position="31"/>
        <end position="52"/>
    </location>
</feature>
<proteinExistence type="predicted"/>
<evidence type="ECO:0000313" key="2">
    <source>
        <dbReference type="EMBL" id="KDN13804.1"/>
    </source>
</evidence>
<comment type="caution">
    <text evidence="2">The sequence shown here is derived from an EMBL/GenBank/DDBJ whole genome shotgun (WGS) entry which is preliminary data.</text>
</comment>
<keyword evidence="1" id="KW-0812">Transmembrane</keyword>
<evidence type="ECO:0000256" key="1">
    <source>
        <dbReference type="SAM" id="Phobius"/>
    </source>
</evidence>
<keyword evidence="1" id="KW-0472">Membrane</keyword>
<accession>A0A836MNI0</accession>
<reference evidence="2 3" key="1">
    <citation type="submission" date="2014-03" db="EMBL/GenBank/DDBJ databases">
        <title>The genomes of two eusocial bee gut symbionts.</title>
        <authorList>
            <person name="Kwong W.K."/>
            <person name="Engel P."/>
            <person name="Koch H."/>
            <person name="Moran N.A."/>
        </authorList>
    </citation>
    <scope>NUCLEOTIDE SEQUENCE [LARGE SCALE GENOMIC DNA]</scope>
    <source>
        <strain evidence="3">wkB29</strain>
    </source>
</reference>
<dbReference type="EMBL" id="JFZV01000020">
    <property type="protein sequence ID" value="KDN13804.1"/>
    <property type="molecule type" value="Genomic_DNA"/>
</dbReference>
<keyword evidence="1" id="KW-1133">Transmembrane helix</keyword>